<name>A0A1H1RYA3_9ACTN</name>
<protein>
    <submittedName>
        <fullName evidence="1">Uncharacterized protein</fullName>
    </submittedName>
</protein>
<dbReference type="RefSeq" id="WP_157751170.1">
    <property type="nucleotide sequence ID" value="NZ_BOMJ01000016.1"/>
</dbReference>
<proteinExistence type="predicted"/>
<organism evidence="1 2">
    <name type="scientific">Actinoplanes derwentensis</name>
    <dbReference type="NCBI Taxonomy" id="113562"/>
    <lineage>
        <taxon>Bacteria</taxon>
        <taxon>Bacillati</taxon>
        <taxon>Actinomycetota</taxon>
        <taxon>Actinomycetes</taxon>
        <taxon>Micromonosporales</taxon>
        <taxon>Micromonosporaceae</taxon>
        <taxon>Actinoplanes</taxon>
    </lineage>
</organism>
<dbReference type="OrthoDB" id="9935303at2"/>
<gene>
    <name evidence="1" type="ORF">SAMN04489716_0715</name>
</gene>
<sequence length="57" mass="6244">MYLDDLPWADRSPSELRGESMSLGASIRRLSGLPFDVVNGHLSQAMKIARRADAGVE</sequence>
<accession>A0A1H1RYA3</accession>
<dbReference type="EMBL" id="LT629758">
    <property type="protein sequence ID" value="SDS40663.1"/>
    <property type="molecule type" value="Genomic_DNA"/>
</dbReference>
<evidence type="ECO:0000313" key="2">
    <source>
        <dbReference type="Proteomes" id="UP000198688"/>
    </source>
</evidence>
<reference evidence="1 2" key="1">
    <citation type="submission" date="2016-10" db="EMBL/GenBank/DDBJ databases">
        <authorList>
            <person name="de Groot N.N."/>
        </authorList>
    </citation>
    <scope>NUCLEOTIDE SEQUENCE [LARGE SCALE GENOMIC DNA]</scope>
    <source>
        <strain evidence="1 2">DSM 43941</strain>
    </source>
</reference>
<dbReference type="STRING" id="113562.SAMN04489716_0715"/>
<evidence type="ECO:0000313" key="1">
    <source>
        <dbReference type="EMBL" id="SDS40663.1"/>
    </source>
</evidence>
<dbReference type="Proteomes" id="UP000198688">
    <property type="component" value="Chromosome I"/>
</dbReference>
<dbReference type="AlphaFoldDB" id="A0A1H1RYA3"/>
<keyword evidence="2" id="KW-1185">Reference proteome</keyword>